<dbReference type="InterPro" id="IPR025969">
    <property type="entry name" value="ABA_GPCR_dom"/>
</dbReference>
<feature type="transmembrane region" description="Helical" evidence="9">
    <location>
        <begin position="109"/>
        <end position="128"/>
    </location>
</feature>
<feature type="domain" description="Abscisic acid G-protein coupled receptor-like" evidence="10">
    <location>
        <begin position="288"/>
        <end position="456"/>
    </location>
</feature>
<feature type="domain" description="Golgi pH regulator conserved" evidence="11">
    <location>
        <begin position="141"/>
        <end position="208"/>
    </location>
</feature>
<dbReference type="PANTHER" id="PTHR15948:SF0">
    <property type="entry name" value="GOLGI PH REGULATOR A-RELATED"/>
    <property type="match status" value="1"/>
</dbReference>
<comment type="catalytic activity">
    <reaction evidence="6">
        <text>iodide(out) = iodide(in)</text>
        <dbReference type="Rhea" id="RHEA:66324"/>
        <dbReference type="ChEBI" id="CHEBI:16382"/>
    </reaction>
</comment>
<evidence type="ECO:0000256" key="1">
    <source>
        <dbReference type="ARBA" id="ARBA00004141"/>
    </source>
</evidence>
<accession>A0A5E4QGG4</accession>
<proteinExistence type="inferred from homology"/>
<dbReference type="GO" id="GO:0032580">
    <property type="term" value="C:Golgi cisterna membrane"/>
    <property type="evidence" value="ECO:0007669"/>
    <property type="project" value="TreeGrafter"/>
</dbReference>
<evidence type="ECO:0000256" key="2">
    <source>
        <dbReference type="ARBA" id="ARBA00009478"/>
    </source>
</evidence>
<dbReference type="AlphaFoldDB" id="A0A5E4QGG4"/>
<name>A0A5E4QGG4_9NEOP</name>
<evidence type="ECO:0000313" key="13">
    <source>
        <dbReference type="Proteomes" id="UP000324832"/>
    </source>
</evidence>
<dbReference type="PANTHER" id="PTHR15948">
    <property type="entry name" value="G-PROTEIN COUPLED RECEPTOR 89-RELATED"/>
    <property type="match status" value="1"/>
</dbReference>
<feature type="transmembrane region" description="Helical" evidence="9">
    <location>
        <begin position="38"/>
        <end position="65"/>
    </location>
</feature>
<comment type="catalytic activity">
    <reaction evidence="7">
        <text>bromide(in) = bromide(out)</text>
        <dbReference type="Rhea" id="RHEA:75383"/>
        <dbReference type="ChEBI" id="CHEBI:15858"/>
    </reaction>
</comment>
<evidence type="ECO:0000256" key="7">
    <source>
        <dbReference type="ARBA" id="ARBA00035085"/>
    </source>
</evidence>
<dbReference type="Pfam" id="PF12537">
    <property type="entry name" value="GPHR_N"/>
    <property type="match status" value="1"/>
</dbReference>
<dbReference type="GO" id="GO:0008308">
    <property type="term" value="F:voltage-gated monoatomic anion channel activity"/>
    <property type="evidence" value="ECO:0007669"/>
    <property type="project" value="TreeGrafter"/>
</dbReference>
<evidence type="ECO:0000256" key="5">
    <source>
        <dbReference type="ARBA" id="ARBA00023136"/>
    </source>
</evidence>
<feature type="transmembrane region" description="Helical" evidence="9">
    <location>
        <begin position="388"/>
        <end position="408"/>
    </location>
</feature>
<sequence length="461" mass="53028">MTFLEDTLIVLISQAIFFIGGWIFFVKQLFRDYEVHHTLVQLIFSVTFALSCTMFELIIFEIIGYLDSSSRYFHWNLGLYSLLFMVIALIPFYIAYFCISNIQFVSRSYVRPLTVLVCLVYLYFFWKIGDPFPILSPKQGIFSIEQGVSRIGVIGVTVMALLSGFGAVNYPYTSMAIFIRPVTEADVVSIEKKLLQTMDMILVKKKRIALAEFSSGGRQYSMMDQTSVKSGGFWNNIWSSVGNITNTSHSTENIRQLRQEIGALEELGRQLFLEVHAARSVREKITWSRTFQGRYFNCLGYFFSLYCVWKIFISTINIVFDRVGKKDPVTRALEIIVHWLGWEIDVAFWSQHVSFILVGCIVLTSIRGLLLTLTKFFYKISSAKSSNIIVLVLAQVMGMYFCSSVLLMRMNMPPEYRVIITQVLGDLQFNFYHRWFDVIFLVSALTSIFALYLAHKQPAVS</sequence>
<evidence type="ECO:0000256" key="9">
    <source>
        <dbReference type="SAM" id="Phobius"/>
    </source>
</evidence>
<keyword evidence="13" id="KW-1185">Reference proteome</keyword>
<evidence type="ECO:0008006" key="14">
    <source>
        <dbReference type="Google" id="ProtNLM"/>
    </source>
</evidence>
<feature type="transmembrane region" description="Helical" evidence="9">
    <location>
        <begin position="6"/>
        <end position="26"/>
    </location>
</feature>
<comment type="similarity">
    <text evidence="2">Belongs to the Golgi pH regulator (TC 1.A.38) family.</text>
</comment>
<dbReference type="InterPro" id="IPR015672">
    <property type="entry name" value="GPHR/GTG"/>
</dbReference>
<feature type="transmembrane region" description="Helical" evidence="9">
    <location>
        <begin position="298"/>
        <end position="320"/>
    </location>
</feature>
<evidence type="ECO:0000256" key="3">
    <source>
        <dbReference type="ARBA" id="ARBA00022692"/>
    </source>
</evidence>
<evidence type="ECO:0000313" key="12">
    <source>
        <dbReference type="EMBL" id="VVC96810.1"/>
    </source>
</evidence>
<feature type="transmembrane region" description="Helical" evidence="9">
    <location>
        <begin position="77"/>
        <end position="97"/>
    </location>
</feature>
<dbReference type="GO" id="GO:0051452">
    <property type="term" value="P:intracellular pH reduction"/>
    <property type="evidence" value="ECO:0007669"/>
    <property type="project" value="TreeGrafter"/>
</dbReference>
<evidence type="ECO:0000256" key="4">
    <source>
        <dbReference type="ARBA" id="ARBA00022989"/>
    </source>
</evidence>
<gene>
    <name evidence="12" type="ORF">LSINAPIS_LOCUS8223</name>
</gene>
<feature type="transmembrane region" description="Helical" evidence="9">
    <location>
        <begin position="355"/>
        <end position="376"/>
    </location>
</feature>
<keyword evidence="4 9" id="KW-1133">Transmembrane helix</keyword>
<comment type="catalytic activity">
    <reaction evidence="8">
        <text>fluoride(in) = fluoride(out)</text>
        <dbReference type="Rhea" id="RHEA:76159"/>
        <dbReference type="ChEBI" id="CHEBI:17051"/>
    </reaction>
</comment>
<feature type="transmembrane region" description="Helical" evidence="9">
    <location>
        <begin position="148"/>
        <end position="170"/>
    </location>
</feature>
<evidence type="ECO:0000259" key="11">
    <source>
        <dbReference type="Pfam" id="PF12537"/>
    </source>
</evidence>
<dbReference type="Pfam" id="PF12430">
    <property type="entry name" value="ABA_GPCR"/>
    <property type="match status" value="1"/>
</dbReference>
<dbReference type="InterPro" id="IPR022535">
    <property type="entry name" value="Golgi_pH-regulator_cons_dom"/>
</dbReference>
<feature type="transmembrane region" description="Helical" evidence="9">
    <location>
        <begin position="435"/>
        <end position="454"/>
    </location>
</feature>
<protein>
    <recommendedName>
        <fullName evidence="14">Abscisic acid G-protein coupled receptor-like domain-containing protein</fullName>
    </recommendedName>
</protein>
<evidence type="ECO:0000256" key="6">
    <source>
        <dbReference type="ARBA" id="ARBA00024145"/>
    </source>
</evidence>
<organism evidence="12 13">
    <name type="scientific">Leptidea sinapis</name>
    <dbReference type="NCBI Taxonomy" id="189913"/>
    <lineage>
        <taxon>Eukaryota</taxon>
        <taxon>Metazoa</taxon>
        <taxon>Ecdysozoa</taxon>
        <taxon>Arthropoda</taxon>
        <taxon>Hexapoda</taxon>
        <taxon>Insecta</taxon>
        <taxon>Pterygota</taxon>
        <taxon>Neoptera</taxon>
        <taxon>Endopterygota</taxon>
        <taxon>Lepidoptera</taxon>
        <taxon>Glossata</taxon>
        <taxon>Ditrysia</taxon>
        <taxon>Papilionoidea</taxon>
        <taxon>Pieridae</taxon>
        <taxon>Dismorphiinae</taxon>
        <taxon>Leptidea</taxon>
    </lineage>
</organism>
<reference evidence="12 13" key="1">
    <citation type="submission" date="2017-07" db="EMBL/GenBank/DDBJ databases">
        <authorList>
            <person name="Talla V."/>
            <person name="Backstrom N."/>
        </authorList>
    </citation>
    <scope>NUCLEOTIDE SEQUENCE [LARGE SCALE GENOMIC DNA]</scope>
</reference>
<keyword evidence="5 9" id="KW-0472">Membrane</keyword>
<comment type="subcellular location">
    <subcellularLocation>
        <location evidence="1">Membrane</location>
        <topology evidence="1">Multi-pass membrane protein</topology>
    </subcellularLocation>
</comment>
<evidence type="ECO:0000256" key="8">
    <source>
        <dbReference type="ARBA" id="ARBA00044702"/>
    </source>
</evidence>
<dbReference type="Proteomes" id="UP000324832">
    <property type="component" value="Unassembled WGS sequence"/>
</dbReference>
<keyword evidence="3 9" id="KW-0812">Transmembrane</keyword>
<dbReference type="EMBL" id="FZQP02002890">
    <property type="protein sequence ID" value="VVC96810.1"/>
    <property type="molecule type" value="Genomic_DNA"/>
</dbReference>
<evidence type="ECO:0000259" key="10">
    <source>
        <dbReference type="Pfam" id="PF12430"/>
    </source>
</evidence>